<dbReference type="Proteomes" id="UP001162164">
    <property type="component" value="Unassembled WGS sequence"/>
</dbReference>
<organism evidence="1 2">
    <name type="scientific">Molorchus minor</name>
    <dbReference type="NCBI Taxonomy" id="1323400"/>
    <lineage>
        <taxon>Eukaryota</taxon>
        <taxon>Metazoa</taxon>
        <taxon>Ecdysozoa</taxon>
        <taxon>Arthropoda</taxon>
        <taxon>Hexapoda</taxon>
        <taxon>Insecta</taxon>
        <taxon>Pterygota</taxon>
        <taxon>Neoptera</taxon>
        <taxon>Endopterygota</taxon>
        <taxon>Coleoptera</taxon>
        <taxon>Polyphaga</taxon>
        <taxon>Cucujiformia</taxon>
        <taxon>Chrysomeloidea</taxon>
        <taxon>Cerambycidae</taxon>
        <taxon>Lamiinae</taxon>
        <taxon>Monochamini</taxon>
        <taxon>Molorchus</taxon>
    </lineage>
</organism>
<dbReference type="Gene3D" id="2.30.130.40">
    <property type="entry name" value="LON domain-like"/>
    <property type="match status" value="1"/>
</dbReference>
<accession>A0ABQ9IYG2</accession>
<dbReference type="EMBL" id="JAPWTJ010001842">
    <property type="protein sequence ID" value="KAJ8969225.1"/>
    <property type="molecule type" value="Genomic_DNA"/>
</dbReference>
<evidence type="ECO:0000313" key="2">
    <source>
        <dbReference type="Proteomes" id="UP001162164"/>
    </source>
</evidence>
<keyword evidence="2" id="KW-1185">Reference proteome</keyword>
<name>A0ABQ9IYG2_9CUCU</name>
<dbReference type="InterPro" id="IPR046336">
    <property type="entry name" value="Lon_prtase_N_sf"/>
</dbReference>
<comment type="caution">
    <text evidence="1">The sequence shown here is derived from an EMBL/GenBank/DDBJ whole genome shotgun (WGS) entry which is preliminary data.</text>
</comment>
<reference evidence="1" key="1">
    <citation type="journal article" date="2023" name="Insect Mol. Biol.">
        <title>Genome sequencing provides insights into the evolution of gene families encoding plant cell wall-degrading enzymes in longhorned beetles.</title>
        <authorList>
            <person name="Shin N.R."/>
            <person name="Okamura Y."/>
            <person name="Kirsch R."/>
            <person name="Pauchet Y."/>
        </authorList>
    </citation>
    <scope>NUCLEOTIDE SEQUENCE</scope>
    <source>
        <strain evidence="1">MMC_N1</strain>
    </source>
</reference>
<sequence>MSDPENWGEDDENDPDYIEQHLRLHSLRRWRNIGNFGNLHYHNSFSGFTLPLVMNTYTETTMMRNFVENNNVFVLLCANANLDGVFYYGVTMEILETQLKEGTHCTLKLEGWQRCKLRPTEPEITSPLCDTQLLSLKKVDLLLQAIIILKKRLHILKLNTALERLKLEYKFLKLEVMCVRNCDCNASTKFSVNGQSFKAVFVILDGLLCSVEVATITWDGNLQELTWISFVLKIKAHL</sequence>
<proteinExistence type="predicted"/>
<evidence type="ECO:0000313" key="1">
    <source>
        <dbReference type="EMBL" id="KAJ8969225.1"/>
    </source>
</evidence>
<protein>
    <submittedName>
        <fullName evidence="1">Uncharacterized protein</fullName>
    </submittedName>
</protein>
<gene>
    <name evidence="1" type="ORF">NQ317_000579</name>
</gene>
<feature type="non-terminal residue" evidence="1">
    <location>
        <position position="238"/>
    </location>
</feature>